<accession>A0A9P6DHI5</accession>
<dbReference type="Proteomes" id="UP000886523">
    <property type="component" value="Unassembled WGS sequence"/>
</dbReference>
<dbReference type="AlphaFoldDB" id="A0A9P6DHI5"/>
<feature type="region of interest" description="Disordered" evidence="1">
    <location>
        <begin position="73"/>
        <end position="132"/>
    </location>
</feature>
<dbReference type="EMBL" id="MU129196">
    <property type="protein sequence ID" value="KAF9504771.1"/>
    <property type="molecule type" value="Genomic_DNA"/>
</dbReference>
<gene>
    <name evidence="2" type="ORF">BS47DRAFT_1401046</name>
</gene>
<comment type="caution">
    <text evidence="2">The sequence shown here is derived from an EMBL/GenBank/DDBJ whole genome shotgun (WGS) entry which is preliminary data.</text>
</comment>
<feature type="region of interest" description="Disordered" evidence="1">
    <location>
        <begin position="35"/>
        <end position="55"/>
    </location>
</feature>
<reference evidence="2" key="1">
    <citation type="journal article" date="2020" name="Nat. Commun.">
        <title>Large-scale genome sequencing of mycorrhizal fungi provides insights into the early evolution of symbiotic traits.</title>
        <authorList>
            <person name="Miyauchi S."/>
            <person name="Kiss E."/>
            <person name="Kuo A."/>
            <person name="Drula E."/>
            <person name="Kohler A."/>
            <person name="Sanchez-Garcia M."/>
            <person name="Morin E."/>
            <person name="Andreopoulos B."/>
            <person name="Barry K.W."/>
            <person name="Bonito G."/>
            <person name="Buee M."/>
            <person name="Carver A."/>
            <person name="Chen C."/>
            <person name="Cichocki N."/>
            <person name="Clum A."/>
            <person name="Culley D."/>
            <person name="Crous P.W."/>
            <person name="Fauchery L."/>
            <person name="Girlanda M."/>
            <person name="Hayes R.D."/>
            <person name="Keri Z."/>
            <person name="LaButti K."/>
            <person name="Lipzen A."/>
            <person name="Lombard V."/>
            <person name="Magnuson J."/>
            <person name="Maillard F."/>
            <person name="Murat C."/>
            <person name="Nolan M."/>
            <person name="Ohm R.A."/>
            <person name="Pangilinan J."/>
            <person name="Pereira M.F."/>
            <person name="Perotto S."/>
            <person name="Peter M."/>
            <person name="Pfister S."/>
            <person name="Riley R."/>
            <person name="Sitrit Y."/>
            <person name="Stielow J.B."/>
            <person name="Szollosi G."/>
            <person name="Zifcakova L."/>
            <person name="Stursova M."/>
            <person name="Spatafora J.W."/>
            <person name="Tedersoo L."/>
            <person name="Vaario L.M."/>
            <person name="Yamada A."/>
            <person name="Yan M."/>
            <person name="Wang P."/>
            <person name="Xu J."/>
            <person name="Bruns T."/>
            <person name="Baldrian P."/>
            <person name="Vilgalys R."/>
            <person name="Dunand C."/>
            <person name="Henrissat B."/>
            <person name="Grigoriev I.V."/>
            <person name="Hibbett D."/>
            <person name="Nagy L.G."/>
            <person name="Martin F.M."/>
        </authorList>
    </citation>
    <scope>NUCLEOTIDE SEQUENCE</scope>
    <source>
        <strain evidence="2">UP504</strain>
    </source>
</reference>
<feature type="compositionally biased region" description="Polar residues" evidence="1">
    <location>
        <begin position="97"/>
        <end position="119"/>
    </location>
</feature>
<keyword evidence="3" id="KW-1185">Reference proteome</keyword>
<name>A0A9P6DHI5_9AGAM</name>
<evidence type="ECO:0000313" key="3">
    <source>
        <dbReference type="Proteomes" id="UP000886523"/>
    </source>
</evidence>
<proteinExistence type="predicted"/>
<protein>
    <submittedName>
        <fullName evidence="2">Uncharacterized protein</fullName>
    </submittedName>
</protein>
<evidence type="ECO:0000313" key="2">
    <source>
        <dbReference type="EMBL" id="KAF9504771.1"/>
    </source>
</evidence>
<organism evidence="2 3">
    <name type="scientific">Hydnum rufescens UP504</name>
    <dbReference type="NCBI Taxonomy" id="1448309"/>
    <lineage>
        <taxon>Eukaryota</taxon>
        <taxon>Fungi</taxon>
        <taxon>Dikarya</taxon>
        <taxon>Basidiomycota</taxon>
        <taxon>Agaricomycotina</taxon>
        <taxon>Agaricomycetes</taxon>
        <taxon>Cantharellales</taxon>
        <taxon>Hydnaceae</taxon>
        <taxon>Hydnum</taxon>
    </lineage>
</organism>
<evidence type="ECO:0000256" key="1">
    <source>
        <dbReference type="SAM" id="MobiDB-lite"/>
    </source>
</evidence>
<sequence>MPKPSYFALVGIETLTLQELLACWARRNGLSPMDWTNPLEPEPPPSSGPSPLLNSDTTELTLVECVRTPLTSPYRTVHGSNSASSSSLHTPPDANIRDSNVGKSASRSSTAQPLMSSSTYRDRLPNPLPCRVDTSRRVATPLKKYDASIALPSLKDQSLGTPVSKQAHRPLIDGTLSPLSNRVDTSRRVATPLKNHIIRTSLERDNKYSPSRAVKIISTWLDWLLYDLDVDSTDFLSWVVYDSCVEPVCYKLDPALAHTIWQCKVILWETVQETHCSVKLPPVLIMNPGARSRKGQPSSRTTLFGFYFSLQSPRRNTGSGTPLAGWLPI</sequence>